<dbReference type="Pfam" id="PF01370">
    <property type="entry name" value="Epimerase"/>
    <property type="match status" value="1"/>
</dbReference>
<evidence type="ECO:0000313" key="4">
    <source>
        <dbReference type="EMBL" id="GAQ47420.1"/>
    </source>
</evidence>
<dbReference type="Gene3D" id="3.40.50.720">
    <property type="entry name" value="NAD(P)-binding Rossmann-like Domain"/>
    <property type="match status" value="1"/>
</dbReference>
<proteinExistence type="inferred from homology"/>
<accession>A0A117E3N9</accession>
<dbReference type="VEuPathDB" id="FungiDB:ASPNIDRAFT2_1133718"/>
<comment type="caution">
    <text evidence="4">The sequence shown here is derived from an EMBL/GenBank/DDBJ whole genome shotgun (WGS) entry which is preliminary data.</text>
</comment>
<dbReference type="VEuPathDB" id="FungiDB:ATCC64974_33360"/>
<dbReference type="GO" id="GO:0016616">
    <property type="term" value="F:oxidoreductase activity, acting on the CH-OH group of donors, NAD or NADP as acceptor"/>
    <property type="evidence" value="ECO:0007669"/>
    <property type="project" value="TreeGrafter"/>
</dbReference>
<dbReference type="VEuPathDB" id="FungiDB:M747DRAFT_277783"/>
<dbReference type="EMBL" id="BCMY01000029">
    <property type="protein sequence ID" value="GAQ47420.1"/>
    <property type="molecule type" value="Genomic_DNA"/>
</dbReference>
<dbReference type="InterPro" id="IPR036291">
    <property type="entry name" value="NAD(P)-bd_dom_sf"/>
</dbReference>
<dbReference type="OMA" id="RIFAYAH"/>
<comment type="similarity">
    <text evidence="2">Belongs to the NAD(P)-dependent epimerase/dehydratase family. Dihydroflavonol-4-reductase subfamily.</text>
</comment>
<feature type="domain" description="NAD-dependent epimerase/dehydratase" evidence="3">
    <location>
        <begin position="16"/>
        <end position="273"/>
    </location>
</feature>
<sequence length="359" mass="39404">MAPASTNTGIPKDSWVLVTGVNGYVASHTADQLLQQGYRVRGTVRDPSKSRWIEHLFHEKYGADRFELVRVEDMTAPGAFDQAVKGMSGVAHVATILGHTPDLITGVISTNRSLLISAAREDKIKRIVYTSSSEAATFSSFSEHEAGPSISISADTWNEEAVRRSQTNALSPKKGFDIYAASKTLGEQEIWKWAAENCPGFVINTVLPSVCFGASIDAKSQGHASSSGWPAAIFRNQFDQVWQFLQHIIPTGAYCVDVEDVALLHVAGLTHPEVKNERLFAFGNPFTWHEVVSIYQKAFPDREFSSELPGANKMVHYDIGPDARAQDLLRVMGKPGWSTLEDTLMANVSDIFQTTEQTG</sequence>
<name>A0A117E3N9_ASPNG</name>
<evidence type="ECO:0000256" key="1">
    <source>
        <dbReference type="ARBA" id="ARBA00023002"/>
    </source>
</evidence>
<keyword evidence="1" id="KW-0560">Oxidoreductase</keyword>
<dbReference type="InterPro" id="IPR050425">
    <property type="entry name" value="NAD(P)_dehydrat-like"/>
</dbReference>
<dbReference type="InterPro" id="IPR001509">
    <property type="entry name" value="Epimerase_deHydtase"/>
</dbReference>
<evidence type="ECO:0000259" key="3">
    <source>
        <dbReference type="Pfam" id="PF01370"/>
    </source>
</evidence>
<dbReference type="Proteomes" id="UP000068243">
    <property type="component" value="Unassembled WGS sequence"/>
</dbReference>
<evidence type="ECO:0000313" key="5">
    <source>
        <dbReference type="Proteomes" id="UP000068243"/>
    </source>
</evidence>
<protein>
    <recommendedName>
        <fullName evidence="3">NAD-dependent epimerase/dehydratase domain-containing protein</fullName>
    </recommendedName>
</protein>
<gene>
    <name evidence="4" type="ORF">ABL_10081</name>
</gene>
<evidence type="ECO:0000256" key="2">
    <source>
        <dbReference type="ARBA" id="ARBA00023445"/>
    </source>
</evidence>
<dbReference type="SUPFAM" id="SSF51735">
    <property type="entry name" value="NAD(P)-binding Rossmann-fold domains"/>
    <property type="match status" value="1"/>
</dbReference>
<reference evidence="5" key="1">
    <citation type="journal article" date="2016" name="Genome Announc.">
        <title>Draft genome sequence of Aspergillus niger strain An76.</title>
        <authorList>
            <person name="Gong W."/>
            <person name="Cheng Z."/>
            <person name="Zhang H."/>
            <person name="Liu L."/>
            <person name="Gao P."/>
            <person name="Wang L."/>
        </authorList>
    </citation>
    <scope>NUCLEOTIDE SEQUENCE [LARGE SCALE GENOMIC DNA]</scope>
    <source>
        <strain evidence="5">An76</strain>
    </source>
</reference>
<dbReference type="OrthoDB" id="2735536at2759"/>
<dbReference type="PANTHER" id="PTHR10366">
    <property type="entry name" value="NAD DEPENDENT EPIMERASE/DEHYDRATASE"/>
    <property type="match status" value="1"/>
</dbReference>
<dbReference type="AlphaFoldDB" id="A0A117E3N9"/>
<dbReference type="PANTHER" id="PTHR10366:SF562">
    <property type="entry name" value="ALDEHYDE REDUCTASE II (AFU_ORTHOLOGUE AFUA_1G11360)"/>
    <property type="match status" value="1"/>
</dbReference>
<organism evidence="4 5">
    <name type="scientific">Aspergillus niger</name>
    <dbReference type="NCBI Taxonomy" id="5061"/>
    <lineage>
        <taxon>Eukaryota</taxon>
        <taxon>Fungi</taxon>
        <taxon>Dikarya</taxon>
        <taxon>Ascomycota</taxon>
        <taxon>Pezizomycotina</taxon>
        <taxon>Eurotiomycetes</taxon>
        <taxon>Eurotiomycetidae</taxon>
        <taxon>Eurotiales</taxon>
        <taxon>Aspergillaceae</taxon>
        <taxon>Aspergillus</taxon>
        <taxon>Aspergillus subgen. Circumdati</taxon>
    </lineage>
</organism>
<dbReference type="VEuPathDB" id="FungiDB:An12g10610"/>